<comment type="caution">
    <text evidence="2">The sequence shown here is derived from an EMBL/GenBank/DDBJ whole genome shotgun (WGS) entry which is preliminary data.</text>
</comment>
<evidence type="ECO:0000313" key="2">
    <source>
        <dbReference type="EMBL" id="KXA92670.1"/>
    </source>
</evidence>
<feature type="region of interest" description="Disordered" evidence="1">
    <location>
        <begin position="1"/>
        <end position="20"/>
    </location>
</feature>
<sequence length="95" mass="10828">MFPARHKEGSGQETFPGPTLDEPLFEGTFVQRRCPLLHSRREIELFGNALGFVETDFQATTYSRAGLLGRFSRVFTHFETHLPLKTLTRAAFKGR</sequence>
<name>A0A133UER9_9EURY</name>
<dbReference type="EMBL" id="LHXP01000052">
    <property type="protein sequence ID" value="KXA92670.1"/>
    <property type="molecule type" value="Genomic_DNA"/>
</dbReference>
<reference evidence="2 3" key="1">
    <citation type="journal article" date="2016" name="Sci. Rep.">
        <title>Metabolic traits of an uncultured archaeal lineage -MSBL1- from brine pools of the Red Sea.</title>
        <authorList>
            <person name="Mwirichia R."/>
            <person name="Alam I."/>
            <person name="Rashid M."/>
            <person name="Vinu M."/>
            <person name="Ba-Alawi W."/>
            <person name="Anthony Kamau A."/>
            <person name="Kamanda Ngugi D."/>
            <person name="Goker M."/>
            <person name="Klenk H.P."/>
            <person name="Bajic V."/>
            <person name="Stingl U."/>
        </authorList>
    </citation>
    <scope>NUCLEOTIDE SEQUENCE [LARGE SCALE GENOMIC DNA]</scope>
    <source>
        <strain evidence="2">SCGC-AAA259E22</strain>
    </source>
</reference>
<proteinExistence type="predicted"/>
<dbReference type="AlphaFoldDB" id="A0A133UER9"/>
<protein>
    <submittedName>
        <fullName evidence="2">Uncharacterized protein</fullName>
    </submittedName>
</protein>
<dbReference type="Proteomes" id="UP000070657">
    <property type="component" value="Unassembled WGS sequence"/>
</dbReference>
<accession>A0A133UER9</accession>
<evidence type="ECO:0000256" key="1">
    <source>
        <dbReference type="SAM" id="MobiDB-lite"/>
    </source>
</evidence>
<keyword evidence="3" id="KW-1185">Reference proteome</keyword>
<gene>
    <name evidence="2" type="ORF">AKJ66_03765</name>
</gene>
<organism evidence="2 3">
    <name type="scientific">candidate division MSBL1 archaeon SCGC-AAA259E22</name>
    <dbReference type="NCBI Taxonomy" id="1698265"/>
    <lineage>
        <taxon>Archaea</taxon>
        <taxon>Methanobacteriati</taxon>
        <taxon>Methanobacteriota</taxon>
        <taxon>candidate division MSBL1</taxon>
    </lineage>
</organism>
<feature type="compositionally biased region" description="Basic and acidic residues" evidence="1">
    <location>
        <begin position="1"/>
        <end position="10"/>
    </location>
</feature>
<evidence type="ECO:0000313" key="3">
    <source>
        <dbReference type="Proteomes" id="UP000070657"/>
    </source>
</evidence>